<keyword evidence="10" id="KW-0456">Lyase</keyword>
<dbReference type="STRING" id="526218.Sterm_3500"/>
<evidence type="ECO:0000256" key="7">
    <source>
        <dbReference type="ARBA" id="ARBA00022827"/>
    </source>
</evidence>
<gene>
    <name evidence="14" type="ordered locus">Sterm_3500</name>
</gene>
<comment type="similarity">
    <text evidence="2">Belongs to the DNA photolyase class-2 family.</text>
</comment>
<proteinExistence type="inferred from homology"/>
<dbReference type="Gene3D" id="1.10.579.10">
    <property type="entry name" value="DNA Cyclobutane Dipyrimidine Photolyase, subunit A, domain 3"/>
    <property type="match status" value="1"/>
</dbReference>
<comment type="catalytic activity">
    <reaction evidence="12">
        <text>cyclobutadipyrimidine (in DNA) = 2 pyrimidine residues (in DNA).</text>
        <dbReference type="EC" id="4.1.99.3"/>
    </reaction>
</comment>
<dbReference type="EMBL" id="CP001739">
    <property type="protein sequence ID" value="ACZ10337.1"/>
    <property type="molecule type" value="Genomic_DNA"/>
</dbReference>
<dbReference type="GO" id="GO:0000719">
    <property type="term" value="P:photoreactive repair"/>
    <property type="evidence" value="ECO:0007669"/>
    <property type="project" value="TreeGrafter"/>
</dbReference>
<keyword evidence="15" id="KW-1185">Reference proteome</keyword>
<feature type="domain" description="Photolyase/cryptochrome alpha/beta" evidence="13">
    <location>
        <begin position="19"/>
        <end position="148"/>
    </location>
</feature>
<reference evidence="14 15" key="2">
    <citation type="journal article" date="2010" name="Stand. Genomic Sci.">
        <title>Complete genome sequence of Sebaldella termitidis type strain (NCTC 11300).</title>
        <authorList>
            <person name="Harmon-Smith M."/>
            <person name="Celia L."/>
            <person name="Chertkov O."/>
            <person name="Lapidus A."/>
            <person name="Copeland A."/>
            <person name="Glavina Del Rio T."/>
            <person name="Nolan M."/>
            <person name="Lucas S."/>
            <person name="Tice H."/>
            <person name="Cheng J.F."/>
            <person name="Han C."/>
            <person name="Detter J.C."/>
            <person name="Bruce D."/>
            <person name="Goodwin L."/>
            <person name="Pitluck S."/>
            <person name="Pati A."/>
            <person name="Liolios K."/>
            <person name="Ivanova N."/>
            <person name="Mavromatis K."/>
            <person name="Mikhailova N."/>
            <person name="Chen A."/>
            <person name="Palaniappan K."/>
            <person name="Land M."/>
            <person name="Hauser L."/>
            <person name="Chang Y.J."/>
            <person name="Jeffries C.D."/>
            <person name="Brettin T."/>
            <person name="Goker M."/>
            <person name="Beck B."/>
            <person name="Bristow J."/>
            <person name="Eisen J.A."/>
            <person name="Markowitz V."/>
            <person name="Hugenholtz P."/>
            <person name="Kyrpides N.C."/>
            <person name="Klenk H.P."/>
            <person name="Chen F."/>
        </authorList>
    </citation>
    <scope>NUCLEOTIDE SEQUENCE [LARGE SCALE GENOMIC DNA]</scope>
    <source>
        <strain evidence="15">ATCC 33386 / NCTC 11300</strain>
    </source>
</reference>
<keyword evidence="9" id="KW-0234">DNA repair</keyword>
<evidence type="ECO:0000256" key="11">
    <source>
        <dbReference type="ARBA" id="ARBA00031671"/>
    </source>
</evidence>
<evidence type="ECO:0000256" key="4">
    <source>
        <dbReference type="ARBA" id="ARBA00014046"/>
    </source>
</evidence>
<dbReference type="SUPFAM" id="SSF48173">
    <property type="entry name" value="Cryptochrome/photolyase FAD-binding domain"/>
    <property type="match status" value="1"/>
</dbReference>
<evidence type="ECO:0000256" key="5">
    <source>
        <dbReference type="ARBA" id="ARBA00022630"/>
    </source>
</evidence>
<dbReference type="InterPro" id="IPR014729">
    <property type="entry name" value="Rossmann-like_a/b/a_fold"/>
</dbReference>
<dbReference type="PANTHER" id="PTHR10211">
    <property type="entry name" value="DEOXYRIBODIPYRIMIDINE PHOTOLYASE"/>
    <property type="match status" value="1"/>
</dbReference>
<sequence length="453" mass="54626">MFENRIKSINNKKMDKNGDFIIYWMQRSIRSSYNHSLEYAIHLANDLKKNLLVIFCFDRKFSEMNERSCYFLFESLKDAEKNLKDRGIRFIVLDSSPLITKILEYSKRSVCIITDRAYLKYLRKIREEVGEKVSVRMIQIESDVVVPIEIASLKEEYSARTLRGKLHKVLDFYLNKDFEYTKYEMNYLDEIKTDFDLEKIHEIIESLNIDKTVRKSNYFTGGENTAKKILENFISEKLEGYSKFRNNPELEYQSNLSPYLHFGNISPLFVAKEISKSEKNRESLEEFLEELIVRRELAINFIYYNQDYDKFQNMTYLWAYETMNKHKNDQKEYVYSLEILEKSETHDEYWNSAQKEMMVTGKMHGYMRMYWAKKIIEWTEKFEEAYEIIKYLNNKYFIDGRDENGYAGIAWCFGKHDRAWNERNIFGKLRYMNSNGLKRKFDIEKYVEKINKL</sequence>
<name>D1AQS7_SEBTE</name>
<dbReference type="InterPro" id="IPR032673">
    <property type="entry name" value="DNA_photolyase_2_CS"/>
</dbReference>
<organism evidence="14 15">
    <name type="scientific">Sebaldella termitidis (strain ATCC 33386 / NCTC 11300)</name>
    <dbReference type="NCBI Taxonomy" id="526218"/>
    <lineage>
        <taxon>Bacteria</taxon>
        <taxon>Fusobacteriati</taxon>
        <taxon>Fusobacteriota</taxon>
        <taxon>Fusobacteriia</taxon>
        <taxon>Fusobacteriales</taxon>
        <taxon>Leptotrichiaceae</taxon>
        <taxon>Sebaldella</taxon>
    </lineage>
</organism>
<evidence type="ECO:0000256" key="6">
    <source>
        <dbReference type="ARBA" id="ARBA00022763"/>
    </source>
</evidence>
<dbReference type="RefSeq" id="WP_012862919.1">
    <property type="nucleotide sequence ID" value="NC_013517.1"/>
</dbReference>
<evidence type="ECO:0000256" key="3">
    <source>
        <dbReference type="ARBA" id="ARBA00013149"/>
    </source>
</evidence>
<dbReference type="Proteomes" id="UP000000845">
    <property type="component" value="Chromosome"/>
</dbReference>
<dbReference type="Pfam" id="PF00875">
    <property type="entry name" value="DNA_photolyase"/>
    <property type="match status" value="1"/>
</dbReference>
<keyword evidence="5" id="KW-0285">Flavoprotein</keyword>
<dbReference type="HOGENOM" id="CLU_026342_2_1_0"/>
<dbReference type="KEGG" id="str:Sterm_3500"/>
<accession>D1AQS7</accession>
<evidence type="ECO:0000256" key="8">
    <source>
        <dbReference type="ARBA" id="ARBA00023125"/>
    </source>
</evidence>
<keyword evidence="6" id="KW-0227">DNA damage</keyword>
<dbReference type="GO" id="GO:0003904">
    <property type="term" value="F:deoxyribodipyrimidine photo-lyase activity"/>
    <property type="evidence" value="ECO:0007669"/>
    <property type="project" value="UniProtKB-EC"/>
</dbReference>
<evidence type="ECO:0000256" key="2">
    <source>
        <dbReference type="ARBA" id="ARBA00006409"/>
    </source>
</evidence>
<comment type="cofactor">
    <cofactor evidence="1">
        <name>FAD</name>
        <dbReference type="ChEBI" id="CHEBI:57692"/>
    </cofactor>
</comment>
<evidence type="ECO:0000256" key="1">
    <source>
        <dbReference type="ARBA" id="ARBA00001974"/>
    </source>
</evidence>
<dbReference type="Gene3D" id="3.40.50.620">
    <property type="entry name" value="HUPs"/>
    <property type="match status" value="1"/>
</dbReference>
<dbReference type="eggNOG" id="COG0415">
    <property type="taxonomic scope" value="Bacteria"/>
</dbReference>
<dbReference type="Gene3D" id="1.25.40.80">
    <property type="match status" value="1"/>
</dbReference>
<dbReference type="SUPFAM" id="SSF52425">
    <property type="entry name" value="Cryptochrome/photolyase, N-terminal domain"/>
    <property type="match status" value="1"/>
</dbReference>
<evidence type="ECO:0000256" key="9">
    <source>
        <dbReference type="ARBA" id="ARBA00023204"/>
    </source>
</evidence>
<dbReference type="InterPro" id="IPR036134">
    <property type="entry name" value="Crypto/Photolyase_FAD-like_sf"/>
</dbReference>
<reference evidence="15" key="1">
    <citation type="submission" date="2009-09" db="EMBL/GenBank/DDBJ databases">
        <title>The complete chromosome of Sebaldella termitidis ATCC 33386.</title>
        <authorList>
            <consortium name="US DOE Joint Genome Institute (JGI-PGF)"/>
            <person name="Lucas S."/>
            <person name="Copeland A."/>
            <person name="Lapidus A."/>
            <person name="Glavina del Rio T."/>
            <person name="Dalin E."/>
            <person name="Tice H."/>
            <person name="Bruce D."/>
            <person name="Goodwin L."/>
            <person name="Pitluck S."/>
            <person name="Kyrpides N."/>
            <person name="Mavromatis K."/>
            <person name="Ivanova N."/>
            <person name="Mikhailova N."/>
            <person name="Sims D."/>
            <person name="Meincke L."/>
            <person name="Brettin T."/>
            <person name="Detter J.C."/>
            <person name="Han C."/>
            <person name="Larimer F."/>
            <person name="Land M."/>
            <person name="Hauser L."/>
            <person name="Markowitz V."/>
            <person name="Cheng J.F."/>
            <person name="Hugenholtz P."/>
            <person name="Woyke T."/>
            <person name="Wu D."/>
            <person name="Eisen J.A."/>
        </authorList>
    </citation>
    <scope>NUCLEOTIDE SEQUENCE [LARGE SCALE GENOMIC DNA]</scope>
    <source>
        <strain evidence="15">ATCC 33386 / NCTC 11300</strain>
    </source>
</reference>
<protein>
    <recommendedName>
        <fullName evidence="4">Deoxyribodipyrimidine photo-lyase</fullName>
        <ecNumber evidence="3">4.1.99.3</ecNumber>
    </recommendedName>
    <alternativeName>
        <fullName evidence="11">DNA photolyase</fullName>
    </alternativeName>
</protein>
<evidence type="ECO:0000259" key="13">
    <source>
        <dbReference type="PROSITE" id="PS51645"/>
    </source>
</evidence>
<evidence type="ECO:0000256" key="10">
    <source>
        <dbReference type="ARBA" id="ARBA00023239"/>
    </source>
</evidence>
<dbReference type="AlphaFoldDB" id="D1AQS7"/>
<dbReference type="InterPro" id="IPR006050">
    <property type="entry name" value="DNA_photolyase_N"/>
</dbReference>
<dbReference type="InterPro" id="IPR052219">
    <property type="entry name" value="Photolyase_Class-2"/>
</dbReference>
<dbReference type="InterPro" id="IPR036155">
    <property type="entry name" value="Crypto/Photolyase_N_sf"/>
</dbReference>
<dbReference type="PROSITE" id="PS01083">
    <property type="entry name" value="DNA_PHOTOLYASES_2_1"/>
    <property type="match status" value="1"/>
</dbReference>
<evidence type="ECO:0000313" key="14">
    <source>
        <dbReference type="EMBL" id="ACZ10337.1"/>
    </source>
</evidence>
<evidence type="ECO:0000256" key="12">
    <source>
        <dbReference type="ARBA" id="ARBA00033999"/>
    </source>
</evidence>
<dbReference type="PROSITE" id="PS01084">
    <property type="entry name" value="DNA_PHOTOLYASES_2_2"/>
    <property type="match status" value="1"/>
</dbReference>
<evidence type="ECO:0000313" key="15">
    <source>
        <dbReference type="Proteomes" id="UP000000845"/>
    </source>
</evidence>
<dbReference type="PROSITE" id="PS51645">
    <property type="entry name" value="PHR_CRY_ALPHA_BETA"/>
    <property type="match status" value="1"/>
</dbReference>
<dbReference type="FunFam" id="1.10.579.10:FF:000002">
    <property type="entry name" value="Deoxyribodipyrimidine photolyase"/>
    <property type="match status" value="1"/>
</dbReference>
<keyword evidence="7" id="KW-0274">FAD</keyword>
<dbReference type="PANTHER" id="PTHR10211:SF0">
    <property type="entry name" value="DEOXYRIBODIPYRIMIDINE PHOTO-LYASE"/>
    <property type="match status" value="1"/>
</dbReference>
<dbReference type="EC" id="4.1.99.3" evidence="3"/>
<dbReference type="GO" id="GO:0003677">
    <property type="term" value="F:DNA binding"/>
    <property type="evidence" value="ECO:0007669"/>
    <property type="project" value="UniProtKB-KW"/>
</dbReference>
<keyword evidence="8" id="KW-0238">DNA-binding</keyword>